<dbReference type="AlphaFoldDB" id="A0A6A6AL80"/>
<protein>
    <submittedName>
        <fullName evidence="1">Uncharacterized protein</fullName>
    </submittedName>
</protein>
<keyword evidence="2" id="KW-1185">Reference proteome</keyword>
<dbReference type="RefSeq" id="XP_033526255.1">
    <property type="nucleotide sequence ID" value="XM_033667576.1"/>
</dbReference>
<gene>
    <name evidence="1" type="ORF">P153DRAFT_364347</name>
</gene>
<sequence length="72" mass="8024">MVGVDSVRIAFEHRLQQASATSQEPRAALMEKETMLKVSVAEAQSEPTQCRSDLAIVKDAWNAIVSMFILWC</sequence>
<evidence type="ECO:0000313" key="2">
    <source>
        <dbReference type="Proteomes" id="UP000799771"/>
    </source>
</evidence>
<accession>A0A6A6AL80</accession>
<name>A0A6A6AL80_9PLEO</name>
<reference evidence="1" key="1">
    <citation type="journal article" date="2020" name="Stud. Mycol.">
        <title>101 Dothideomycetes genomes: a test case for predicting lifestyles and emergence of pathogens.</title>
        <authorList>
            <person name="Haridas S."/>
            <person name="Albert R."/>
            <person name="Binder M."/>
            <person name="Bloem J."/>
            <person name="Labutti K."/>
            <person name="Salamov A."/>
            <person name="Andreopoulos B."/>
            <person name="Baker S."/>
            <person name="Barry K."/>
            <person name="Bills G."/>
            <person name="Bluhm B."/>
            <person name="Cannon C."/>
            <person name="Castanera R."/>
            <person name="Culley D."/>
            <person name="Daum C."/>
            <person name="Ezra D."/>
            <person name="Gonzalez J."/>
            <person name="Henrissat B."/>
            <person name="Kuo A."/>
            <person name="Liang C."/>
            <person name="Lipzen A."/>
            <person name="Lutzoni F."/>
            <person name="Magnuson J."/>
            <person name="Mondo S."/>
            <person name="Nolan M."/>
            <person name="Ohm R."/>
            <person name="Pangilinan J."/>
            <person name="Park H.-J."/>
            <person name="Ramirez L."/>
            <person name="Alfaro M."/>
            <person name="Sun H."/>
            <person name="Tritt A."/>
            <person name="Yoshinaga Y."/>
            <person name="Zwiers L.-H."/>
            <person name="Turgeon B."/>
            <person name="Goodwin S."/>
            <person name="Spatafora J."/>
            <person name="Crous P."/>
            <person name="Grigoriev I."/>
        </authorList>
    </citation>
    <scope>NUCLEOTIDE SEQUENCE</scope>
    <source>
        <strain evidence="1">CBS 119687</strain>
    </source>
</reference>
<dbReference type="Proteomes" id="UP000799771">
    <property type="component" value="Unassembled WGS sequence"/>
</dbReference>
<evidence type="ECO:0000313" key="1">
    <source>
        <dbReference type="EMBL" id="KAF2131868.1"/>
    </source>
</evidence>
<dbReference type="GeneID" id="54408008"/>
<dbReference type="EMBL" id="ML977501">
    <property type="protein sequence ID" value="KAF2131868.1"/>
    <property type="molecule type" value="Genomic_DNA"/>
</dbReference>
<proteinExistence type="predicted"/>
<organism evidence="1 2">
    <name type="scientific">Dothidotthia symphoricarpi CBS 119687</name>
    <dbReference type="NCBI Taxonomy" id="1392245"/>
    <lineage>
        <taxon>Eukaryota</taxon>
        <taxon>Fungi</taxon>
        <taxon>Dikarya</taxon>
        <taxon>Ascomycota</taxon>
        <taxon>Pezizomycotina</taxon>
        <taxon>Dothideomycetes</taxon>
        <taxon>Pleosporomycetidae</taxon>
        <taxon>Pleosporales</taxon>
        <taxon>Dothidotthiaceae</taxon>
        <taxon>Dothidotthia</taxon>
    </lineage>
</organism>